<protein>
    <submittedName>
        <fullName evidence="3">Uncharacterized protein</fullName>
    </submittedName>
</protein>
<feature type="compositionally biased region" description="Polar residues" evidence="2">
    <location>
        <begin position="389"/>
        <end position="404"/>
    </location>
</feature>
<feature type="compositionally biased region" description="Polar residues" evidence="2">
    <location>
        <begin position="353"/>
        <end position="382"/>
    </location>
</feature>
<dbReference type="InParanoid" id="I7MMC9"/>
<accession>I7MMC9</accession>
<gene>
    <name evidence="3" type="ORF">TTHERM_00239300</name>
</gene>
<reference evidence="4" key="1">
    <citation type="journal article" date="2006" name="PLoS Biol.">
        <title>Macronuclear genome sequence of the ciliate Tetrahymena thermophila, a model eukaryote.</title>
        <authorList>
            <person name="Eisen J.A."/>
            <person name="Coyne R.S."/>
            <person name="Wu M."/>
            <person name="Wu D."/>
            <person name="Thiagarajan M."/>
            <person name="Wortman J.R."/>
            <person name="Badger J.H."/>
            <person name="Ren Q."/>
            <person name="Amedeo P."/>
            <person name="Jones K.M."/>
            <person name="Tallon L.J."/>
            <person name="Delcher A.L."/>
            <person name="Salzberg S.L."/>
            <person name="Silva J.C."/>
            <person name="Haas B.J."/>
            <person name="Majoros W.H."/>
            <person name="Farzad M."/>
            <person name="Carlton J.M."/>
            <person name="Smith R.K. Jr."/>
            <person name="Garg J."/>
            <person name="Pearlman R.E."/>
            <person name="Karrer K.M."/>
            <person name="Sun L."/>
            <person name="Manning G."/>
            <person name="Elde N.C."/>
            <person name="Turkewitz A.P."/>
            <person name="Asai D.J."/>
            <person name="Wilkes D.E."/>
            <person name="Wang Y."/>
            <person name="Cai H."/>
            <person name="Collins K."/>
            <person name="Stewart B.A."/>
            <person name="Lee S.R."/>
            <person name="Wilamowska K."/>
            <person name="Weinberg Z."/>
            <person name="Ruzzo W.L."/>
            <person name="Wloga D."/>
            <person name="Gaertig J."/>
            <person name="Frankel J."/>
            <person name="Tsao C.-C."/>
            <person name="Gorovsky M.A."/>
            <person name="Keeling P.J."/>
            <person name="Waller R.F."/>
            <person name="Patron N.J."/>
            <person name="Cherry J.M."/>
            <person name="Stover N.A."/>
            <person name="Krieger C.J."/>
            <person name="del Toro C."/>
            <person name="Ryder H.F."/>
            <person name="Williamson S.C."/>
            <person name="Barbeau R.A."/>
            <person name="Hamilton E.P."/>
            <person name="Orias E."/>
        </authorList>
    </citation>
    <scope>NUCLEOTIDE SEQUENCE [LARGE SCALE GENOMIC DNA]</scope>
    <source>
        <strain evidence="4">SB210</strain>
    </source>
</reference>
<dbReference type="AlphaFoldDB" id="I7MMC9"/>
<evidence type="ECO:0000256" key="2">
    <source>
        <dbReference type="SAM" id="MobiDB-lite"/>
    </source>
</evidence>
<feature type="region of interest" description="Disordered" evidence="2">
    <location>
        <begin position="519"/>
        <end position="544"/>
    </location>
</feature>
<evidence type="ECO:0000313" key="4">
    <source>
        <dbReference type="Proteomes" id="UP000009168"/>
    </source>
</evidence>
<feature type="coiled-coil region" evidence="1">
    <location>
        <begin position="196"/>
        <end position="251"/>
    </location>
</feature>
<dbReference type="EMBL" id="GG662443">
    <property type="protein sequence ID" value="EAS04609.2"/>
    <property type="molecule type" value="Genomic_DNA"/>
</dbReference>
<keyword evidence="4" id="KW-1185">Reference proteome</keyword>
<sequence length="703" mass="80474">MSESHLDPVQSTNQTIRTTQATCPTLPAQQPKQILAPSLSQTSQLETSAKIQVTDPNNIYAITNQIQQRSIDYQKSQRYYLNDEAIIEEFQKLELSPFSNQASSPFFTSKSDYTQNLKRSMSPTSSYTPQSINSGQQNQILQLQRELQIQKNNYIDLFYNFANSNESLKNHVNNLIQLQMERVNKEGQNHSQNDSNQLLIQQIRFLQEQLKKANDENIDLSQKFQLAQNEKQLLRQEIELQREKLQKQQNMLNGPMIRYTQIREEVRKEIEGKLISQHKEEMNAIITKFSREKAKMIKTIELQKLRILDNERIMLQMEGDLETVRDSYSTYLHKSAKNLQQIVVDQNSFEIPEEQTLNKSDQSDTQMESAKRSNPATSSVSSVKRLANQFISTKSSTNLQQNSTQKHHRKNKSYENPNQLQNLKQIISTPGLLNSNNLQASSNTNLPSSQASSGRHHHQKYSSISTPQSIPASDHYKLPNQFDFYSPDKAFLLNQKYSKQNNSHSKYLSQSQITAATSKSNSKLLNQSQAMQQVPDKRPSLNSQFNLYDNKVNNQQQNQFYSSSPYSIQLTSIGQTQQQASQSIPSNITPLSEQLGIRTSQNSVKNNTATQNQLVPNKNDLNEVQGQSYLKQIAQKYNPNLLNPQFYDRSTKAQEVSQLQNINQQGENYSVISSQSSPVVHSADSSVNIFKRFKNSVDEIIQI</sequence>
<dbReference type="GeneID" id="7829957"/>
<feature type="region of interest" description="Disordered" evidence="2">
    <location>
        <begin position="353"/>
        <end position="419"/>
    </location>
</feature>
<dbReference type="KEGG" id="tet:TTHERM_00239300"/>
<organism evidence="3 4">
    <name type="scientific">Tetrahymena thermophila (strain SB210)</name>
    <dbReference type="NCBI Taxonomy" id="312017"/>
    <lineage>
        <taxon>Eukaryota</taxon>
        <taxon>Sar</taxon>
        <taxon>Alveolata</taxon>
        <taxon>Ciliophora</taxon>
        <taxon>Intramacronucleata</taxon>
        <taxon>Oligohymenophorea</taxon>
        <taxon>Hymenostomatida</taxon>
        <taxon>Tetrahymenina</taxon>
        <taxon>Tetrahymenidae</taxon>
        <taxon>Tetrahymena</taxon>
    </lineage>
</organism>
<evidence type="ECO:0000256" key="1">
    <source>
        <dbReference type="SAM" id="Coils"/>
    </source>
</evidence>
<feature type="compositionally biased region" description="Low complexity" evidence="2">
    <location>
        <begin position="434"/>
        <end position="446"/>
    </location>
</feature>
<keyword evidence="1" id="KW-0175">Coiled coil</keyword>
<dbReference type="Proteomes" id="UP000009168">
    <property type="component" value="Unassembled WGS sequence"/>
</dbReference>
<name>I7MMC9_TETTS</name>
<proteinExistence type="predicted"/>
<feature type="region of interest" description="Disordered" evidence="2">
    <location>
        <begin position="434"/>
        <end position="475"/>
    </location>
</feature>
<feature type="compositionally biased region" description="Polar residues" evidence="2">
    <location>
        <begin position="519"/>
        <end position="532"/>
    </location>
</feature>
<feature type="compositionally biased region" description="Polar residues" evidence="2">
    <location>
        <begin position="461"/>
        <end position="471"/>
    </location>
</feature>
<evidence type="ECO:0000313" key="3">
    <source>
        <dbReference type="EMBL" id="EAS04609.2"/>
    </source>
</evidence>
<dbReference type="RefSeq" id="XP_001024854.2">
    <property type="nucleotide sequence ID" value="XM_001024854.2"/>
</dbReference>